<dbReference type="Proteomes" id="UP000244201">
    <property type="component" value="Chromosome"/>
</dbReference>
<dbReference type="GO" id="GO:0042602">
    <property type="term" value="F:riboflavin reductase (NADPH) activity"/>
    <property type="evidence" value="ECO:0007669"/>
    <property type="project" value="TreeGrafter"/>
</dbReference>
<keyword evidence="5" id="KW-1185">Reference proteome</keyword>
<dbReference type="InterPro" id="IPR050268">
    <property type="entry name" value="NADH-dep_flavin_reductase"/>
</dbReference>
<dbReference type="SUPFAM" id="SSF50475">
    <property type="entry name" value="FMN-binding split barrel"/>
    <property type="match status" value="1"/>
</dbReference>
<proteinExistence type="predicted"/>
<dbReference type="AlphaFoldDB" id="A0A2R4T1Y7"/>
<evidence type="ECO:0000313" key="5">
    <source>
        <dbReference type="Proteomes" id="UP000244201"/>
    </source>
</evidence>
<dbReference type="OrthoDB" id="9792858at2"/>
<dbReference type="PANTHER" id="PTHR30466:SF1">
    <property type="entry name" value="FMN REDUCTASE (NADH) RUTF"/>
    <property type="match status" value="1"/>
</dbReference>
<gene>
    <name evidence="4" type="ORF">SLUN_13835</name>
</gene>
<evidence type="ECO:0000259" key="3">
    <source>
        <dbReference type="SMART" id="SM00903"/>
    </source>
</evidence>
<reference evidence="4 5" key="1">
    <citation type="submission" date="2018-01" db="EMBL/GenBank/DDBJ databases">
        <title>Complete genome sequence of Streptomyces lunaelactis MM109T, a Ferroverdin A producer isolated from cave moonmilk deposits.</title>
        <authorList>
            <person name="Naome A."/>
            <person name="Martinet L."/>
            <person name="Maciejewska M."/>
            <person name="Anderssen S."/>
            <person name="Adam D."/>
            <person name="Tenconi E."/>
            <person name="Deflandre B."/>
            <person name="Arguelles-Arias A."/>
            <person name="Calusinska M."/>
            <person name="Copieters W."/>
            <person name="Karim L."/>
            <person name="Hanikenne M."/>
            <person name="Baurain D."/>
            <person name="van Wezel G."/>
            <person name="Smargiasso N."/>
            <person name="de Pauw E."/>
            <person name="Delfosse P."/>
            <person name="Rigali S."/>
        </authorList>
    </citation>
    <scope>NUCLEOTIDE SEQUENCE [LARGE SCALE GENOMIC DNA]</scope>
    <source>
        <strain evidence="4 5">MM109</strain>
    </source>
</reference>
<dbReference type="GeneID" id="55656346"/>
<dbReference type="SMART" id="SM00903">
    <property type="entry name" value="Flavin_Reduct"/>
    <property type="match status" value="1"/>
</dbReference>
<dbReference type="RefSeq" id="WP_108148781.1">
    <property type="nucleotide sequence ID" value="NZ_CP026304.1"/>
</dbReference>
<dbReference type="KEGG" id="slk:SLUN_13835"/>
<sequence length="199" mass="20956">MRHVNGDRTGTAVLRGPGAEPGAEENGGTSLAFRDFMSSYFTGVSIVTAVDPSGRPHGLTCSSLTSVTLSPPTLQVCLESRSGTLAALRAQGTFAVNLLHQGGTGTASVFASTRPDRFERTAWRPTPTYGLPWLHDDAYAVAECEIAETVVIGDHVAVFGRVMSVENGVGRPLLYGRRGFLGLHPTEAAEVRGAEAGSR</sequence>
<evidence type="ECO:0000256" key="1">
    <source>
        <dbReference type="ARBA" id="ARBA00023002"/>
    </source>
</evidence>
<feature type="domain" description="Flavin reductase like" evidence="3">
    <location>
        <begin position="37"/>
        <end position="182"/>
    </location>
</feature>
<dbReference type="Gene3D" id="2.30.110.10">
    <property type="entry name" value="Electron Transport, Fmn-binding Protein, Chain A"/>
    <property type="match status" value="1"/>
</dbReference>
<organism evidence="4 5">
    <name type="scientific">Streptomyces lunaelactis</name>
    <dbReference type="NCBI Taxonomy" id="1535768"/>
    <lineage>
        <taxon>Bacteria</taxon>
        <taxon>Bacillati</taxon>
        <taxon>Actinomycetota</taxon>
        <taxon>Actinomycetes</taxon>
        <taxon>Kitasatosporales</taxon>
        <taxon>Streptomycetaceae</taxon>
        <taxon>Streptomyces</taxon>
    </lineage>
</organism>
<keyword evidence="1" id="KW-0560">Oxidoreductase</keyword>
<dbReference type="InterPro" id="IPR002563">
    <property type="entry name" value="Flavin_Rdtase-like_dom"/>
</dbReference>
<dbReference type="PANTHER" id="PTHR30466">
    <property type="entry name" value="FLAVIN REDUCTASE"/>
    <property type="match status" value="1"/>
</dbReference>
<dbReference type="InterPro" id="IPR012349">
    <property type="entry name" value="Split_barrel_FMN-bd"/>
</dbReference>
<evidence type="ECO:0000256" key="2">
    <source>
        <dbReference type="SAM" id="MobiDB-lite"/>
    </source>
</evidence>
<dbReference type="GO" id="GO:0010181">
    <property type="term" value="F:FMN binding"/>
    <property type="evidence" value="ECO:0007669"/>
    <property type="project" value="InterPro"/>
</dbReference>
<dbReference type="Pfam" id="PF01613">
    <property type="entry name" value="Flavin_Reduct"/>
    <property type="match status" value="1"/>
</dbReference>
<feature type="compositionally biased region" description="Low complexity" evidence="2">
    <location>
        <begin position="16"/>
        <end position="27"/>
    </location>
</feature>
<accession>A0A2R4T1Y7</accession>
<protein>
    <submittedName>
        <fullName evidence="4">Oxidase</fullName>
    </submittedName>
</protein>
<name>A0A2R4T1Y7_9ACTN</name>
<feature type="region of interest" description="Disordered" evidence="2">
    <location>
        <begin position="1"/>
        <end position="27"/>
    </location>
</feature>
<dbReference type="EMBL" id="CP026304">
    <property type="protein sequence ID" value="AVZ73104.1"/>
    <property type="molecule type" value="Genomic_DNA"/>
</dbReference>
<evidence type="ECO:0000313" key="4">
    <source>
        <dbReference type="EMBL" id="AVZ73104.1"/>
    </source>
</evidence>